<evidence type="ECO:0000256" key="3">
    <source>
        <dbReference type="ARBA" id="ARBA00022837"/>
    </source>
</evidence>
<evidence type="ECO:0000256" key="5">
    <source>
        <dbReference type="ARBA" id="ARBA00023136"/>
    </source>
</evidence>
<sequence>MAEDVRGSMRSSKASTSQSRNSSMQSDDEGSSENSLQLFGNEEQEIFKRQTLASVAQVIDPELKTKGRFFSTLSAFLSLVGLIQLGLETDYRCNVGRCEAEPLWDLVTLLFTLMPVTENAIRLIEAKPRRFFCGEKTKVKYKLDVVNCMDTFLIFLRVLDVWILAPLGIQSGLRLTSGFRIIRMGPAVKHWQATKELRELWIVIGAVADTVRTLCWVGILLIFVIWIFGILVSMALLDRRDNEFDFSRSTWDFNEYWGSVPRSAFSLFQVATRDNWISSMVSPLVKSEPILLIIFGVYFCIGALALMNSIIAVVVECTLSAAKASSDKEEEEKQRADAAVMDSLRKTFHDGDTDGSGELDMEELHTLVRKHQVRDRLKMLRIPYADLDLLFALLDTDCTGSVNTDMFFRGCAKLRGPAMACDLHQLSIDLKANLERCDHNSERIRQVNETLAIVLDHVDDMDISIMKSDVDFKDPVLAARQVRPKTSKSDVIRGRWLMPMATNEQSMWMDLDRQAKDKELAVKLNMMLEKEAPVETKVAVLPLNDKQPNPPPMPERVQKLEEVKLKPVTWHAVDVARAPCMCRCPKTREGRHGAHAPGITMEVEVTMEVDPNLGPMPIHVPRAMDPLECPLSPHRLQDVDPNPEVEAGGEWHEFRAMNIVHPNDGFWRQLRDLEASLKASGVELRSLPEDWCPPEQPSRPEDEKGEVRNFSSSRSETMEMLASLEQDITTTRSFITHFLTARIVPKAGVKAQEVQQALLKLESPGVRVEECDVQSPEVSATRKERAAWREMGPVRATFGWRDEEEGWEDG</sequence>
<dbReference type="PANTHER" id="PTHR10037">
    <property type="entry name" value="VOLTAGE-GATED CATION CHANNEL CALCIUM AND SODIUM"/>
    <property type="match status" value="1"/>
</dbReference>
<dbReference type="SMART" id="SM00054">
    <property type="entry name" value="EFh"/>
    <property type="match status" value="2"/>
</dbReference>
<keyword evidence="5 7" id="KW-0472">Membrane</keyword>
<dbReference type="InterPro" id="IPR002048">
    <property type="entry name" value="EF_hand_dom"/>
</dbReference>
<evidence type="ECO:0000256" key="7">
    <source>
        <dbReference type="SAM" id="Phobius"/>
    </source>
</evidence>
<dbReference type="Proteomes" id="UP001642464">
    <property type="component" value="Unassembled WGS sequence"/>
</dbReference>
<keyword evidence="10" id="KW-1185">Reference proteome</keyword>
<evidence type="ECO:0000256" key="6">
    <source>
        <dbReference type="SAM" id="MobiDB-lite"/>
    </source>
</evidence>
<feature type="transmembrane region" description="Helical" evidence="7">
    <location>
        <begin position="290"/>
        <end position="315"/>
    </location>
</feature>
<proteinExistence type="predicted"/>
<dbReference type="InterPro" id="IPR011992">
    <property type="entry name" value="EF-hand-dom_pair"/>
</dbReference>
<organism evidence="9 10">
    <name type="scientific">Durusdinium trenchii</name>
    <dbReference type="NCBI Taxonomy" id="1381693"/>
    <lineage>
        <taxon>Eukaryota</taxon>
        <taxon>Sar</taxon>
        <taxon>Alveolata</taxon>
        <taxon>Dinophyceae</taxon>
        <taxon>Suessiales</taxon>
        <taxon>Symbiodiniaceae</taxon>
        <taxon>Durusdinium</taxon>
    </lineage>
</organism>
<name>A0ABP0RHY8_9DINO</name>
<evidence type="ECO:0000256" key="4">
    <source>
        <dbReference type="ARBA" id="ARBA00022989"/>
    </source>
</evidence>
<dbReference type="PROSITE" id="PS50222">
    <property type="entry name" value="EF_HAND_2"/>
    <property type="match status" value="1"/>
</dbReference>
<dbReference type="InterPro" id="IPR018247">
    <property type="entry name" value="EF_Hand_1_Ca_BS"/>
</dbReference>
<gene>
    <name evidence="9" type="ORF">SCF082_LOCUS46316</name>
</gene>
<dbReference type="PROSITE" id="PS00018">
    <property type="entry name" value="EF_HAND_1"/>
    <property type="match status" value="1"/>
</dbReference>
<dbReference type="Pfam" id="PF00520">
    <property type="entry name" value="Ion_trans"/>
    <property type="match status" value="1"/>
</dbReference>
<feature type="region of interest" description="Disordered" evidence="6">
    <location>
        <begin position="1"/>
        <end position="35"/>
    </location>
</feature>
<feature type="domain" description="EF-hand" evidence="8">
    <location>
        <begin position="339"/>
        <end position="374"/>
    </location>
</feature>
<dbReference type="Gene3D" id="1.20.120.350">
    <property type="entry name" value="Voltage-gated potassium channels. Chain C"/>
    <property type="match status" value="1"/>
</dbReference>
<dbReference type="InterPro" id="IPR027359">
    <property type="entry name" value="Volt_channel_dom_sf"/>
</dbReference>
<dbReference type="SUPFAM" id="SSF81324">
    <property type="entry name" value="Voltage-gated potassium channels"/>
    <property type="match status" value="1"/>
</dbReference>
<dbReference type="Gene3D" id="1.10.238.10">
    <property type="entry name" value="EF-hand"/>
    <property type="match status" value="1"/>
</dbReference>
<comment type="subcellular location">
    <subcellularLocation>
        <location evidence="1">Membrane</location>
        <topology evidence="1">Multi-pass membrane protein</topology>
    </subcellularLocation>
</comment>
<keyword evidence="4 7" id="KW-1133">Transmembrane helix</keyword>
<accession>A0ABP0RHY8</accession>
<dbReference type="InterPro" id="IPR005821">
    <property type="entry name" value="Ion_trans_dom"/>
</dbReference>
<keyword evidence="3" id="KW-0106">Calcium</keyword>
<dbReference type="InterPro" id="IPR043203">
    <property type="entry name" value="VGCC_Ca_Na"/>
</dbReference>
<feature type="compositionally biased region" description="Basic and acidic residues" evidence="6">
    <location>
        <begin position="698"/>
        <end position="707"/>
    </location>
</feature>
<dbReference type="Gene3D" id="1.10.287.70">
    <property type="match status" value="1"/>
</dbReference>
<feature type="compositionally biased region" description="Low complexity" evidence="6">
    <location>
        <begin position="15"/>
        <end position="25"/>
    </location>
</feature>
<evidence type="ECO:0000259" key="8">
    <source>
        <dbReference type="PROSITE" id="PS50222"/>
    </source>
</evidence>
<evidence type="ECO:0000256" key="1">
    <source>
        <dbReference type="ARBA" id="ARBA00004141"/>
    </source>
</evidence>
<reference evidence="9 10" key="1">
    <citation type="submission" date="2024-02" db="EMBL/GenBank/DDBJ databases">
        <authorList>
            <person name="Chen Y."/>
            <person name="Shah S."/>
            <person name="Dougan E. K."/>
            <person name="Thang M."/>
            <person name="Chan C."/>
        </authorList>
    </citation>
    <scope>NUCLEOTIDE SEQUENCE [LARGE SCALE GENOMIC DNA]</scope>
</reference>
<keyword evidence="2 7" id="KW-0812">Transmembrane</keyword>
<dbReference type="PANTHER" id="PTHR10037:SF62">
    <property type="entry name" value="SODIUM CHANNEL PROTEIN 60E"/>
    <property type="match status" value="1"/>
</dbReference>
<dbReference type="EMBL" id="CAXAMM010041350">
    <property type="protein sequence ID" value="CAK9098856.1"/>
    <property type="molecule type" value="Genomic_DNA"/>
</dbReference>
<comment type="caution">
    <text evidence="9">The sequence shown here is derived from an EMBL/GenBank/DDBJ whole genome shotgun (WGS) entry which is preliminary data.</text>
</comment>
<feature type="region of interest" description="Disordered" evidence="6">
    <location>
        <begin position="687"/>
        <end position="715"/>
    </location>
</feature>
<dbReference type="SUPFAM" id="SSF47473">
    <property type="entry name" value="EF-hand"/>
    <property type="match status" value="1"/>
</dbReference>
<evidence type="ECO:0000313" key="9">
    <source>
        <dbReference type="EMBL" id="CAK9098856.1"/>
    </source>
</evidence>
<feature type="transmembrane region" description="Helical" evidence="7">
    <location>
        <begin position="216"/>
        <end position="237"/>
    </location>
</feature>
<protein>
    <submittedName>
        <fullName evidence="9">Voltage-dependent T-type calcium channel subunit alpha-1I (Voltage-gated calcium channel subunit alpha Cav3.3) (Ca(V)3.3)</fullName>
    </submittedName>
</protein>
<evidence type="ECO:0000256" key="2">
    <source>
        <dbReference type="ARBA" id="ARBA00022692"/>
    </source>
</evidence>
<evidence type="ECO:0000313" key="10">
    <source>
        <dbReference type="Proteomes" id="UP001642464"/>
    </source>
</evidence>